<dbReference type="EMBL" id="CP058529">
    <property type="protein sequence ID" value="QLG29523.1"/>
    <property type="molecule type" value="Genomic_DNA"/>
</dbReference>
<reference evidence="2 3" key="1">
    <citation type="submission" date="2020-07" db="EMBL/GenBank/DDBJ databases">
        <title>Gai3-2, isolated from salt lake.</title>
        <authorList>
            <person name="Cui H."/>
            <person name="Shi X."/>
        </authorList>
    </citation>
    <scope>NUCLEOTIDE SEQUENCE [LARGE SCALE GENOMIC DNA]</scope>
    <source>
        <strain evidence="2 3">Gai3-2</strain>
    </source>
</reference>
<organism evidence="2 3">
    <name type="scientific">Halorarum halophilum</name>
    <dbReference type="NCBI Taxonomy" id="2743090"/>
    <lineage>
        <taxon>Archaea</taxon>
        <taxon>Methanobacteriati</taxon>
        <taxon>Methanobacteriota</taxon>
        <taxon>Stenosarchaea group</taxon>
        <taxon>Halobacteria</taxon>
        <taxon>Halobacteriales</taxon>
        <taxon>Haloferacaceae</taxon>
        <taxon>Halorarum</taxon>
    </lineage>
</organism>
<feature type="compositionally biased region" description="Basic and acidic residues" evidence="1">
    <location>
        <begin position="18"/>
        <end position="36"/>
    </location>
</feature>
<name>A0A7D5L310_9EURY</name>
<protein>
    <submittedName>
        <fullName evidence="2">Uncharacterized protein</fullName>
    </submittedName>
</protein>
<accession>A0A7D5L310</accession>
<evidence type="ECO:0000256" key="1">
    <source>
        <dbReference type="SAM" id="MobiDB-lite"/>
    </source>
</evidence>
<feature type="region of interest" description="Disordered" evidence="1">
    <location>
        <begin position="18"/>
        <end position="37"/>
    </location>
</feature>
<evidence type="ECO:0000313" key="2">
    <source>
        <dbReference type="EMBL" id="QLG29523.1"/>
    </source>
</evidence>
<dbReference type="Proteomes" id="UP000509750">
    <property type="component" value="Chromosome"/>
</dbReference>
<keyword evidence="3" id="KW-1185">Reference proteome</keyword>
<dbReference type="AlphaFoldDB" id="A0A7D5L310"/>
<evidence type="ECO:0000313" key="3">
    <source>
        <dbReference type="Proteomes" id="UP000509750"/>
    </source>
</evidence>
<dbReference type="KEGG" id="halg:HUG10_14455"/>
<sequence>MPDDLEAELKAYLKGEKLDRSTGVRKSDDPNDESKRYQAISRVRSRIREELPEDIAVLSEHHPELFNEFRKTACDNE</sequence>
<gene>
    <name evidence="2" type="ORF">HUG10_14455</name>
</gene>
<proteinExistence type="predicted"/>